<comment type="caution">
    <text evidence="2">The sequence shown here is derived from an EMBL/GenBank/DDBJ whole genome shotgun (WGS) entry which is preliminary data.</text>
</comment>
<dbReference type="Proteomes" id="UP000477083">
    <property type="component" value="Unassembled WGS sequence"/>
</dbReference>
<dbReference type="CDD" id="cd01948">
    <property type="entry name" value="EAL"/>
    <property type="match status" value="1"/>
</dbReference>
<feature type="domain" description="EAL" evidence="1">
    <location>
        <begin position="22"/>
        <end position="272"/>
    </location>
</feature>
<proteinExistence type="predicted"/>
<reference evidence="2 3" key="1">
    <citation type="submission" date="2020-01" db="EMBL/GenBank/DDBJ databases">
        <title>Frigidibacter albus SP32T (=CGMCC 1.13995T).</title>
        <authorList>
            <person name="Liao X."/>
        </authorList>
    </citation>
    <scope>NUCLEOTIDE SEQUENCE [LARGE SCALE GENOMIC DNA]</scope>
    <source>
        <strain evidence="2 3">SP32</strain>
    </source>
</reference>
<keyword evidence="3" id="KW-1185">Reference proteome</keyword>
<dbReference type="InterPro" id="IPR001633">
    <property type="entry name" value="EAL_dom"/>
</dbReference>
<organism evidence="2 3">
    <name type="scientific">Frigidibacter albus</name>
    <dbReference type="NCBI Taxonomy" id="1465486"/>
    <lineage>
        <taxon>Bacteria</taxon>
        <taxon>Pseudomonadati</taxon>
        <taxon>Pseudomonadota</taxon>
        <taxon>Alphaproteobacteria</taxon>
        <taxon>Rhodobacterales</taxon>
        <taxon>Paracoccaceae</taxon>
        <taxon>Frigidibacter</taxon>
    </lineage>
</organism>
<dbReference type="PANTHER" id="PTHR33121">
    <property type="entry name" value="CYCLIC DI-GMP PHOSPHODIESTERASE PDEF"/>
    <property type="match status" value="1"/>
</dbReference>
<dbReference type="Gene3D" id="3.20.20.450">
    <property type="entry name" value="EAL domain"/>
    <property type="match status" value="1"/>
</dbReference>
<sequence length="276" mass="30426">MQALDVPAELQSPLAFAVAERKRSTIEMVRTAIDRQDVVLAFQPVVQGAKPGTVAFYEGLIRVLDETGRVIPAADFIETVETSPLGRKIDCLALEMGLIALAENPALRLAINLSARSIGYPHWMQVLTDGLRTDPTAGERLILEITESSAMMLPDLVCAFMHDQQCRGISFALDDFGAGHTSFRYLREFYFDLVKIDGQFIRGIADNPDNQVLTEALLSISRHFDMFTVAEAVETAEDAAYLQGIGFDCLQGYYFGAPTIQPPWRSPAPQRLLQAG</sequence>
<dbReference type="Pfam" id="PF00563">
    <property type="entry name" value="EAL"/>
    <property type="match status" value="1"/>
</dbReference>
<gene>
    <name evidence="2" type="ORF">GS660_01925</name>
</gene>
<evidence type="ECO:0000313" key="2">
    <source>
        <dbReference type="EMBL" id="MZQ87853.1"/>
    </source>
</evidence>
<dbReference type="OrthoDB" id="23692at2"/>
<name>A0A6L8VC65_9RHOB</name>
<dbReference type="GO" id="GO:0071111">
    <property type="term" value="F:cyclic-guanylate-specific phosphodiesterase activity"/>
    <property type="evidence" value="ECO:0007669"/>
    <property type="project" value="InterPro"/>
</dbReference>
<protein>
    <submittedName>
        <fullName evidence="2">EAL domain-containing protein</fullName>
    </submittedName>
</protein>
<dbReference type="AlphaFoldDB" id="A0A6L8VC65"/>
<evidence type="ECO:0000259" key="1">
    <source>
        <dbReference type="PROSITE" id="PS50883"/>
    </source>
</evidence>
<accession>A0A6L8VC65</accession>
<dbReference type="PROSITE" id="PS50883">
    <property type="entry name" value="EAL"/>
    <property type="match status" value="1"/>
</dbReference>
<evidence type="ECO:0000313" key="3">
    <source>
        <dbReference type="Proteomes" id="UP000477083"/>
    </source>
</evidence>
<dbReference type="InterPro" id="IPR050706">
    <property type="entry name" value="Cyclic-di-GMP_PDE-like"/>
</dbReference>
<dbReference type="SUPFAM" id="SSF141868">
    <property type="entry name" value="EAL domain-like"/>
    <property type="match status" value="1"/>
</dbReference>
<dbReference type="InterPro" id="IPR035919">
    <property type="entry name" value="EAL_sf"/>
</dbReference>
<dbReference type="EMBL" id="WWNR01000001">
    <property type="protein sequence ID" value="MZQ87853.1"/>
    <property type="molecule type" value="Genomic_DNA"/>
</dbReference>
<dbReference type="SMART" id="SM00052">
    <property type="entry name" value="EAL"/>
    <property type="match status" value="1"/>
</dbReference>
<dbReference type="PANTHER" id="PTHR33121:SF79">
    <property type="entry name" value="CYCLIC DI-GMP PHOSPHODIESTERASE PDED-RELATED"/>
    <property type="match status" value="1"/>
</dbReference>